<dbReference type="PIRSF" id="PIRSF002070">
    <property type="entry name" value="SSB"/>
    <property type="match status" value="1"/>
</dbReference>
<reference evidence="3" key="1">
    <citation type="submission" date="2020-11" db="EMBL/GenBank/DDBJ databases">
        <authorList>
            <person name="Tran Van P."/>
        </authorList>
    </citation>
    <scope>NUCLEOTIDE SEQUENCE</scope>
</reference>
<dbReference type="InterPro" id="IPR012340">
    <property type="entry name" value="NA-bd_OB-fold"/>
</dbReference>
<dbReference type="PANTHER" id="PTHR10302:SF0">
    <property type="entry name" value="SINGLE-STRANDED DNA-BINDING PROTEIN, MITOCHONDRIAL"/>
    <property type="match status" value="1"/>
</dbReference>
<comment type="subcellular location">
    <subcellularLocation>
        <location evidence="2">Mitochondrion</location>
    </subcellularLocation>
</comment>
<evidence type="ECO:0000256" key="2">
    <source>
        <dbReference type="PIRNR" id="PIRNR002070"/>
    </source>
</evidence>
<protein>
    <recommendedName>
        <fullName evidence="2">Single-stranded DNA-binding protein</fullName>
    </recommendedName>
</protein>
<dbReference type="GO" id="GO:0003697">
    <property type="term" value="F:single-stranded DNA binding"/>
    <property type="evidence" value="ECO:0007669"/>
    <property type="project" value="InterPro"/>
</dbReference>
<dbReference type="GO" id="GO:0006264">
    <property type="term" value="P:mitochondrial DNA replication"/>
    <property type="evidence" value="ECO:0007669"/>
    <property type="project" value="TreeGrafter"/>
</dbReference>
<keyword evidence="1 2" id="KW-0238">DNA-binding</keyword>
<dbReference type="NCBIfam" id="TIGR00621">
    <property type="entry name" value="ssb"/>
    <property type="match status" value="1"/>
</dbReference>
<evidence type="ECO:0000313" key="4">
    <source>
        <dbReference type="Proteomes" id="UP000677054"/>
    </source>
</evidence>
<dbReference type="Pfam" id="PF00436">
    <property type="entry name" value="SSB"/>
    <property type="match status" value="1"/>
</dbReference>
<dbReference type="PANTHER" id="PTHR10302">
    <property type="entry name" value="SINGLE-STRANDED DNA-BINDING PROTEIN"/>
    <property type="match status" value="1"/>
</dbReference>
<evidence type="ECO:0000256" key="1">
    <source>
        <dbReference type="ARBA" id="ARBA00023125"/>
    </source>
</evidence>
<name>A0A7R9A7G8_9CRUS</name>
<dbReference type="EMBL" id="LR900788">
    <property type="protein sequence ID" value="CAD7246904.1"/>
    <property type="molecule type" value="Genomic_DNA"/>
</dbReference>
<dbReference type="Gene3D" id="2.40.50.140">
    <property type="entry name" value="Nucleic acid-binding proteins"/>
    <property type="match status" value="1"/>
</dbReference>
<dbReference type="OrthoDB" id="1078367at2759"/>
<organism evidence="3">
    <name type="scientific">Darwinula stevensoni</name>
    <dbReference type="NCBI Taxonomy" id="69355"/>
    <lineage>
        <taxon>Eukaryota</taxon>
        <taxon>Metazoa</taxon>
        <taxon>Ecdysozoa</taxon>
        <taxon>Arthropoda</taxon>
        <taxon>Crustacea</taxon>
        <taxon>Oligostraca</taxon>
        <taxon>Ostracoda</taxon>
        <taxon>Podocopa</taxon>
        <taxon>Podocopida</taxon>
        <taxon>Darwinulocopina</taxon>
        <taxon>Darwinuloidea</taxon>
        <taxon>Darwinulidae</taxon>
        <taxon>Darwinula</taxon>
    </lineage>
</organism>
<dbReference type="FunFam" id="2.40.50.140:FF:000269">
    <property type="entry name" value="Single-stranded DNA-binding protein"/>
    <property type="match status" value="1"/>
</dbReference>
<sequence>MPKTFLFEALRATSQYTPRVEKSINQVTLLGRVGAEPQKRGSEEHPVVVFSLATHTNSRLTSGEVQQRTEWHRISVFKPLLRDAVYQYMGKGQRVFVQGRLMYGDIVDANGVQRSTTTIVADDVIFLSKSSAAAEPEVESA</sequence>
<gene>
    <name evidence="3" type="ORF">DSTB1V02_LOCUS6746</name>
</gene>
<evidence type="ECO:0000313" key="3">
    <source>
        <dbReference type="EMBL" id="CAD7246904.1"/>
    </source>
</evidence>
<dbReference type="HAMAP" id="MF_00984">
    <property type="entry name" value="SSB"/>
    <property type="match status" value="1"/>
</dbReference>
<dbReference type="Proteomes" id="UP000677054">
    <property type="component" value="Unassembled WGS sequence"/>
</dbReference>
<dbReference type="SUPFAM" id="SSF50249">
    <property type="entry name" value="Nucleic acid-binding proteins"/>
    <property type="match status" value="1"/>
</dbReference>
<dbReference type="AlphaFoldDB" id="A0A7R9A7G8"/>
<dbReference type="InterPro" id="IPR000424">
    <property type="entry name" value="Primosome_PriB/ssb"/>
</dbReference>
<accession>A0A7R9A7G8</accession>
<dbReference type="GO" id="GO:0042645">
    <property type="term" value="C:mitochondrial nucleoid"/>
    <property type="evidence" value="ECO:0007669"/>
    <property type="project" value="TreeGrafter"/>
</dbReference>
<dbReference type="PROSITE" id="PS50935">
    <property type="entry name" value="SSB"/>
    <property type="match status" value="1"/>
</dbReference>
<dbReference type="CDD" id="cd04496">
    <property type="entry name" value="SSB_OBF"/>
    <property type="match status" value="1"/>
</dbReference>
<proteinExistence type="inferred from homology"/>
<dbReference type="InterPro" id="IPR011344">
    <property type="entry name" value="ssDNA-bd"/>
</dbReference>
<keyword evidence="2" id="KW-0496">Mitochondrion</keyword>
<dbReference type="EMBL" id="CAJPEV010001271">
    <property type="protein sequence ID" value="CAG0891771.1"/>
    <property type="molecule type" value="Genomic_DNA"/>
</dbReference>
<keyword evidence="4" id="KW-1185">Reference proteome</keyword>